<feature type="region of interest" description="Disordered" evidence="1">
    <location>
        <begin position="253"/>
        <end position="279"/>
    </location>
</feature>
<accession>A0A9P5X7E8</accession>
<evidence type="ECO:0000313" key="3">
    <source>
        <dbReference type="EMBL" id="KAF9445858.1"/>
    </source>
</evidence>
<feature type="transmembrane region" description="Helical" evidence="2">
    <location>
        <begin position="34"/>
        <end position="58"/>
    </location>
</feature>
<evidence type="ECO:0000256" key="1">
    <source>
        <dbReference type="SAM" id="MobiDB-lite"/>
    </source>
</evidence>
<keyword evidence="4" id="KW-1185">Reference proteome</keyword>
<feature type="transmembrane region" description="Helical" evidence="2">
    <location>
        <begin position="6"/>
        <end position="27"/>
    </location>
</feature>
<keyword evidence="2" id="KW-1133">Transmembrane helix</keyword>
<feature type="compositionally biased region" description="Pro residues" evidence="1">
    <location>
        <begin position="207"/>
        <end position="220"/>
    </location>
</feature>
<dbReference type="OrthoDB" id="10505700at2759"/>
<evidence type="ECO:0000256" key="2">
    <source>
        <dbReference type="SAM" id="Phobius"/>
    </source>
</evidence>
<organism evidence="3 4">
    <name type="scientific">Macrolepiota fuliginosa MF-IS2</name>
    <dbReference type="NCBI Taxonomy" id="1400762"/>
    <lineage>
        <taxon>Eukaryota</taxon>
        <taxon>Fungi</taxon>
        <taxon>Dikarya</taxon>
        <taxon>Basidiomycota</taxon>
        <taxon>Agaricomycotina</taxon>
        <taxon>Agaricomycetes</taxon>
        <taxon>Agaricomycetidae</taxon>
        <taxon>Agaricales</taxon>
        <taxon>Agaricineae</taxon>
        <taxon>Agaricaceae</taxon>
        <taxon>Macrolepiota</taxon>
    </lineage>
</organism>
<dbReference type="Proteomes" id="UP000807342">
    <property type="component" value="Unassembled WGS sequence"/>
</dbReference>
<gene>
    <name evidence="3" type="ORF">P691DRAFT_777280</name>
</gene>
<reference evidence="3" key="1">
    <citation type="submission" date="2020-11" db="EMBL/GenBank/DDBJ databases">
        <authorList>
            <consortium name="DOE Joint Genome Institute"/>
            <person name="Ahrendt S."/>
            <person name="Riley R."/>
            <person name="Andreopoulos W."/>
            <person name="Labutti K."/>
            <person name="Pangilinan J."/>
            <person name="Ruiz-Duenas F.J."/>
            <person name="Barrasa J.M."/>
            <person name="Sanchez-Garcia M."/>
            <person name="Camarero S."/>
            <person name="Miyauchi S."/>
            <person name="Serrano A."/>
            <person name="Linde D."/>
            <person name="Babiker R."/>
            <person name="Drula E."/>
            <person name="Ayuso-Fernandez I."/>
            <person name="Pacheco R."/>
            <person name="Padilla G."/>
            <person name="Ferreira P."/>
            <person name="Barriuso J."/>
            <person name="Kellner H."/>
            <person name="Castanera R."/>
            <person name="Alfaro M."/>
            <person name="Ramirez L."/>
            <person name="Pisabarro A.G."/>
            <person name="Kuo A."/>
            <person name="Tritt A."/>
            <person name="Lipzen A."/>
            <person name="He G."/>
            <person name="Yan M."/>
            <person name="Ng V."/>
            <person name="Cullen D."/>
            <person name="Martin F."/>
            <person name="Rosso M.-N."/>
            <person name="Henrissat B."/>
            <person name="Hibbett D."/>
            <person name="Martinez A.T."/>
            <person name="Grigoriev I.V."/>
        </authorList>
    </citation>
    <scope>NUCLEOTIDE SEQUENCE</scope>
    <source>
        <strain evidence="3">MF-IS2</strain>
    </source>
</reference>
<feature type="transmembrane region" description="Helical" evidence="2">
    <location>
        <begin position="89"/>
        <end position="114"/>
    </location>
</feature>
<dbReference type="AlphaFoldDB" id="A0A9P5X7E8"/>
<feature type="transmembrane region" description="Helical" evidence="2">
    <location>
        <begin position="134"/>
        <end position="154"/>
    </location>
</feature>
<keyword evidence="2" id="KW-0472">Membrane</keyword>
<dbReference type="EMBL" id="MU151277">
    <property type="protein sequence ID" value="KAF9445858.1"/>
    <property type="molecule type" value="Genomic_DNA"/>
</dbReference>
<comment type="caution">
    <text evidence="3">The sequence shown here is derived from an EMBL/GenBank/DDBJ whole genome shotgun (WGS) entry which is preliminary data.</text>
</comment>
<proteinExistence type="predicted"/>
<evidence type="ECO:0000313" key="4">
    <source>
        <dbReference type="Proteomes" id="UP000807342"/>
    </source>
</evidence>
<keyword evidence="2" id="KW-0812">Transmembrane</keyword>
<feature type="region of interest" description="Disordered" evidence="1">
    <location>
        <begin position="193"/>
        <end position="220"/>
    </location>
</feature>
<name>A0A9P5X7E8_9AGAR</name>
<sequence length="279" mass="30723">MPPYILPLSLVVLTSISLAFCIIIMGLSFFNLDLIWVNLVAGAATALYHLLVIVLAWYRTHKNNHTRVSSPTVVTALVSEARATVPYPIASIAFGILVFSLWIIAFSMTTDIAIKGRDSMLISSQKSPLDHNALIGSSLAISAEIVTIALFIWYCSRGQMKTNSQERDVIEERLFYPASPSLSRAGTLRSLYSARSAHSGRERRGKTPPPPLPSLNPLPPVPSITRQNLSPWENITPVIPPTPIEKPRTIKLSLEQEHPNISPPITPLRKPPVSWSPKP</sequence>
<protein>
    <submittedName>
        <fullName evidence="3">Uncharacterized protein</fullName>
    </submittedName>
</protein>
<feature type="compositionally biased region" description="Pro residues" evidence="1">
    <location>
        <begin position="261"/>
        <end position="270"/>
    </location>
</feature>